<proteinExistence type="inferred from homology"/>
<evidence type="ECO:0000313" key="2">
    <source>
        <dbReference type="EnsemblMetazoa" id="Aqu2.1.28808_001"/>
    </source>
</evidence>
<dbReference type="eggNOG" id="KOG3992">
    <property type="taxonomic scope" value="Eukaryota"/>
</dbReference>
<dbReference type="Proteomes" id="UP000007879">
    <property type="component" value="Unassembled WGS sequence"/>
</dbReference>
<dbReference type="GO" id="GO:0043291">
    <property type="term" value="C:RAVE complex"/>
    <property type="evidence" value="ECO:0007669"/>
    <property type="project" value="TreeGrafter"/>
</dbReference>
<dbReference type="EnsemblMetazoa" id="XM_003387344.3">
    <property type="protein sequence ID" value="XP_003387392.1"/>
    <property type="gene ID" value="LOC100633049"/>
</dbReference>
<reference evidence="2" key="2">
    <citation type="submission" date="2017-05" db="UniProtKB">
        <authorList>
            <consortium name="EnsemblMetazoa"/>
        </authorList>
    </citation>
    <scope>IDENTIFICATION</scope>
</reference>
<reference evidence="3" key="1">
    <citation type="journal article" date="2010" name="Nature">
        <title>The Amphimedon queenslandica genome and the evolution of animal complexity.</title>
        <authorList>
            <person name="Srivastava M."/>
            <person name="Simakov O."/>
            <person name="Chapman J."/>
            <person name="Fahey B."/>
            <person name="Gauthier M.E."/>
            <person name="Mitros T."/>
            <person name="Richards G.S."/>
            <person name="Conaco C."/>
            <person name="Dacre M."/>
            <person name="Hellsten U."/>
            <person name="Larroux C."/>
            <person name="Putnam N.H."/>
            <person name="Stanke M."/>
            <person name="Adamska M."/>
            <person name="Darling A."/>
            <person name="Degnan S.M."/>
            <person name="Oakley T.H."/>
            <person name="Plachetzki D.C."/>
            <person name="Zhai Y."/>
            <person name="Adamski M."/>
            <person name="Calcino A."/>
            <person name="Cummins S.F."/>
            <person name="Goodstein D.M."/>
            <person name="Harris C."/>
            <person name="Jackson D.J."/>
            <person name="Leys S.P."/>
            <person name="Shu S."/>
            <person name="Woodcroft B.J."/>
            <person name="Vervoort M."/>
            <person name="Kosik K.S."/>
            <person name="Manning G."/>
            <person name="Degnan B.M."/>
            <person name="Rokhsar D.S."/>
        </authorList>
    </citation>
    <scope>NUCLEOTIDE SEQUENCE [LARGE SCALE GENOMIC DNA]</scope>
</reference>
<protein>
    <recommendedName>
        <fullName evidence="4">Protein rogdi homolog</fullName>
    </recommendedName>
</protein>
<dbReference type="OMA" id="NILMECA"/>
<evidence type="ECO:0000256" key="1">
    <source>
        <dbReference type="ARBA" id="ARBA00005535"/>
    </source>
</evidence>
<dbReference type="InParanoid" id="A0A1X7UM10"/>
<dbReference type="Pfam" id="PF10259">
    <property type="entry name" value="Rogdi_lz"/>
    <property type="match status" value="1"/>
</dbReference>
<dbReference type="AlphaFoldDB" id="A0A1X7UM10"/>
<evidence type="ECO:0008006" key="4">
    <source>
        <dbReference type="Google" id="ProtNLM"/>
    </source>
</evidence>
<gene>
    <name evidence="2" type="primary">100633049</name>
</gene>
<evidence type="ECO:0000313" key="3">
    <source>
        <dbReference type="Proteomes" id="UP000007879"/>
    </source>
</evidence>
<organism evidence="2">
    <name type="scientific">Amphimedon queenslandica</name>
    <name type="common">Sponge</name>
    <dbReference type="NCBI Taxonomy" id="400682"/>
    <lineage>
        <taxon>Eukaryota</taxon>
        <taxon>Metazoa</taxon>
        <taxon>Porifera</taxon>
        <taxon>Demospongiae</taxon>
        <taxon>Heteroscleromorpha</taxon>
        <taxon>Haplosclerida</taxon>
        <taxon>Niphatidae</taxon>
        <taxon>Amphimedon</taxon>
    </lineage>
</organism>
<dbReference type="InterPro" id="IPR028241">
    <property type="entry name" value="RAVE2/Rogdi"/>
</dbReference>
<accession>A0A1X7UM10</accession>
<dbReference type="EnsemblMetazoa" id="Aqu2.1.28808_001">
    <property type="protein sequence ID" value="Aqu2.1.28808_001"/>
    <property type="gene ID" value="Aqu2.1.28808"/>
</dbReference>
<sequence length="297" mass="33561">MADSGSFSGGSRLAPPSRYDEDNLLLEEETLKKEFKWLLEVEFETTLDAIKKCLTECARKLSVVLDPHSKKDSHKILLRHPQQGEPVLCVASVDGDKISKADVTLRQAGRLGTHKPLRTSIKEHAAWKLRQIQNSANQFLLAQQKLSFIIQNRESLSTPLALCQALVELASNLQEAERVLVVPQLPSVSEIHSAELRSHFKPELPEDTVVRFHIHADNLVLTIFNVSPVGKPSTNVDHTLCDGYTFEHSAGFYEVTNMIQVQSVVPWLSSVLRWFQEAQELTQDFIDKIEIFKSIHY</sequence>
<comment type="similarity">
    <text evidence="1">Belongs to the rogdi family.</text>
</comment>
<dbReference type="OrthoDB" id="66510at2759"/>
<dbReference type="KEGG" id="aqu:100633049"/>
<dbReference type="PANTHER" id="PTHR13618">
    <property type="entry name" value="LEUCINE ZIPPER CONTAINING TRANSCRIPTION FACTOR LZF1"/>
    <property type="match status" value="1"/>
</dbReference>
<name>A0A1X7UM10_AMPQE</name>
<dbReference type="PANTHER" id="PTHR13618:SF1">
    <property type="entry name" value="PROTEIN ROGDI HOMOLOG"/>
    <property type="match status" value="1"/>
</dbReference>
<keyword evidence="3" id="KW-1185">Reference proteome</keyword>
<dbReference type="STRING" id="400682.A0A1X7UM10"/>